<comment type="caution">
    <text evidence="2">The sequence shown here is derived from an EMBL/GenBank/DDBJ whole genome shotgun (WGS) entry which is preliminary data.</text>
</comment>
<accession>A0ABT1GCA6</accession>
<evidence type="ECO:0000313" key="2">
    <source>
        <dbReference type="EMBL" id="MCP1727913.1"/>
    </source>
</evidence>
<feature type="region of interest" description="Disordered" evidence="1">
    <location>
        <begin position="1"/>
        <end position="28"/>
    </location>
</feature>
<name>A0ABT1GCA6_9GAMM</name>
<sequence length="68" mass="7774">MARLSEEEKQALKAAAEWPPQQPASAQDVELVAPTPEARMRYIRFATEAARLHRPGPIRPMRGEHWKL</sequence>
<dbReference type="Proteomes" id="UP001523550">
    <property type="component" value="Unassembled WGS sequence"/>
</dbReference>
<proteinExistence type="predicted"/>
<reference evidence="2 3" key="1">
    <citation type="submission" date="2022-03" db="EMBL/GenBank/DDBJ databases">
        <title>Genomic Encyclopedia of Type Strains, Phase III (KMG-III): the genomes of soil and plant-associated and newly described type strains.</title>
        <authorList>
            <person name="Whitman W."/>
        </authorList>
    </citation>
    <scope>NUCLEOTIDE SEQUENCE [LARGE SCALE GENOMIC DNA]</scope>
    <source>
        <strain evidence="2 3">BSker1</strain>
    </source>
</reference>
<dbReference type="EMBL" id="JALJYF010000002">
    <property type="protein sequence ID" value="MCP1727913.1"/>
    <property type="molecule type" value="Genomic_DNA"/>
</dbReference>
<gene>
    <name evidence="2" type="ORF">J2T60_001913</name>
</gene>
<organism evidence="2 3">
    <name type="scientific">Natronospira proteinivora</name>
    <dbReference type="NCBI Taxonomy" id="1807133"/>
    <lineage>
        <taxon>Bacteria</taxon>
        <taxon>Pseudomonadati</taxon>
        <taxon>Pseudomonadota</taxon>
        <taxon>Gammaproteobacteria</taxon>
        <taxon>Natronospirales</taxon>
        <taxon>Natronospiraceae</taxon>
        <taxon>Natronospira</taxon>
    </lineage>
</organism>
<keyword evidence="3" id="KW-1185">Reference proteome</keyword>
<feature type="compositionally biased region" description="Basic and acidic residues" evidence="1">
    <location>
        <begin position="1"/>
        <end position="11"/>
    </location>
</feature>
<evidence type="ECO:0000313" key="3">
    <source>
        <dbReference type="Proteomes" id="UP001523550"/>
    </source>
</evidence>
<dbReference type="RefSeq" id="WP_253448962.1">
    <property type="nucleotide sequence ID" value="NZ_JALJYF010000002.1"/>
</dbReference>
<protein>
    <submittedName>
        <fullName evidence="2">Uncharacterized protein</fullName>
    </submittedName>
</protein>
<evidence type="ECO:0000256" key="1">
    <source>
        <dbReference type="SAM" id="MobiDB-lite"/>
    </source>
</evidence>